<evidence type="ECO:0000313" key="2">
    <source>
        <dbReference type="Proteomes" id="UP000663836"/>
    </source>
</evidence>
<dbReference type="Proteomes" id="UP000663836">
    <property type="component" value="Unassembled WGS sequence"/>
</dbReference>
<dbReference type="EMBL" id="CAJOBD010009679">
    <property type="protein sequence ID" value="CAF4139758.1"/>
    <property type="molecule type" value="Genomic_DNA"/>
</dbReference>
<sequence length="228" mass="26420">MVSTNDYENISEILAPRIDVDVQMDQFDISYTTIGSDSLGPCFFFLLDFLKNDKPCYYMYHYSFPFDESKLSAKKVLVKYLNIIWDSLIESVERKVDSAKALQNTKLSNFKLVVGGGDVTDGQLLRQAFSLLDKDEINVISRSFNDEHVLCFYKQLIRNTIILKPVTKNMSNKREAQARTTGHGIDFPSLWIHYCRNKKNATLVRIDEDLRLVIVKSMFEHRLTDRII</sequence>
<evidence type="ECO:0000313" key="1">
    <source>
        <dbReference type="EMBL" id="CAF4139758.1"/>
    </source>
</evidence>
<comment type="caution">
    <text evidence="1">The sequence shown here is derived from an EMBL/GenBank/DDBJ whole genome shotgun (WGS) entry which is preliminary data.</text>
</comment>
<organism evidence="1 2">
    <name type="scientific">Rotaria sordida</name>
    <dbReference type="NCBI Taxonomy" id="392033"/>
    <lineage>
        <taxon>Eukaryota</taxon>
        <taxon>Metazoa</taxon>
        <taxon>Spiralia</taxon>
        <taxon>Gnathifera</taxon>
        <taxon>Rotifera</taxon>
        <taxon>Eurotatoria</taxon>
        <taxon>Bdelloidea</taxon>
        <taxon>Philodinida</taxon>
        <taxon>Philodinidae</taxon>
        <taxon>Rotaria</taxon>
    </lineage>
</organism>
<protein>
    <submittedName>
        <fullName evidence="1">Uncharacterized protein</fullName>
    </submittedName>
</protein>
<dbReference type="AlphaFoldDB" id="A0A819XRK0"/>
<accession>A0A819XRK0</accession>
<name>A0A819XRK0_9BILA</name>
<reference evidence="1" key="1">
    <citation type="submission" date="2021-02" db="EMBL/GenBank/DDBJ databases">
        <authorList>
            <person name="Nowell W R."/>
        </authorList>
    </citation>
    <scope>NUCLEOTIDE SEQUENCE</scope>
</reference>
<proteinExistence type="predicted"/>
<gene>
    <name evidence="1" type="ORF">JBS370_LOCUS33433</name>
</gene>